<accession>B2ZY98</accession>
<reference evidence="1 2" key="1">
    <citation type="journal article" date="2010" name="Virology">
        <title>A jumbo phage infecting the phytopathogen Ralstonia solanacearum defines a new lineage of the Myoviridae family.</title>
        <authorList>
            <person name="Yamada T."/>
            <person name="Satoh S."/>
            <person name="Ishikawa H."/>
            <person name="Fujiwara A."/>
            <person name="Kawasaki T."/>
            <person name="Fujie M."/>
            <person name="Ogata H."/>
        </authorList>
    </citation>
    <scope>NUCLEOTIDE SEQUENCE [LARGE SCALE GENOMIC DNA]</scope>
</reference>
<proteinExistence type="predicted"/>
<dbReference type="KEGG" id="vg:6369854"/>
<name>B2ZY98_9CAUD</name>
<dbReference type="GeneID" id="6369854"/>
<evidence type="ECO:0000313" key="2">
    <source>
        <dbReference type="Proteomes" id="UP000001034"/>
    </source>
</evidence>
<dbReference type="Proteomes" id="UP000001034">
    <property type="component" value="Segment"/>
</dbReference>
<organism evidence="1 2">
    <name type="scientific">Ralstonia phage phiRSL1</name>
    <dbReference type="NCBI Taxonomy" id="1980924"/>
    <lineage>
        <taxon>Viruses</taxon>
        <taxon>Duplodnaviria</taxon>
        <taxon>Heunggongvirae</taxon>
        <taxon>Uroviricota</taxon>
        <taxon>Caudoviricetes</taxon>
        <taxon>Mieseafarmvirus</taxon>
        <taxon>Mieseafarmvirus RSL1</taxon>
    </lineage>
</organism>
<dbReference type="EMBL" id="AB366653">
    <property type="protein sequence ID" value="BAG41731.1"/>
    <property type="molecule type" value="Genomic_DNA"/>
</dbReference>
<protein>
    <submittedName>
        <fullName evidence="1">Uncharacterized protein</fullName>
    </submittedName>
</protein>
<sequence length="128" mass="14936">MHFNFMHPDELEQLRAWGLTNLHWLTARQIDEMAHAVDYVSVVLSYVGAGAAYHRKRCAIRKPAPSMVYVLTYDSSEELDQWHPRLEQETMQILDRTLQSGNFMGLQWLLPRVKILSEVPARPILFQD</sequence>
<evidence type="ECO:0000313" key="1">
    <source>
        <dbReference type="EMBL" id="BAG41731.1"/>
    </source>
</evidence>
<keyword evidence="2" id="KW-1185">Reference proteome</keyword>
<dbReference type="RefSeq" id="YP_001950161.1">
    <property type="nucleotide sequence ID" value="NC_010811.2"/>
</dbReference>